<keyword evidence="5 8" id="KW-0443">Lipid metabolism</keyword>
<organism evidence="10 11">
    <name type="scientific">Neglectibacter timonensis</name>
    <dbReference type="NCBI Taxonomy" id="1776382"/>
    <lineage>
        <taxon>Bacteria</taxon>
        <taxon>Bacillati</taxon>
        <taxon>Bacillota</taxon>
        <taxon>Clostridia</taxon>
        <taxon>Eubacteriales</taxon>
        <taxon>Oscillospiraceae</taxon>
        <taxon>Neglectibacter</taxon>
    </lineage>
</organism>
<evidence type="ECO:0000256" key="2">
    <source>
        <dbReference type="ARBA" id="ARBA00017562"/>
    </source>
</evidence>
<dbReference type="PANTHER" id="PTHR45266:SF3">
    <property type="entry name" value="OXALOACETATE DECARBOXYLASE ALPHA CHAIN"/>
    <property type="match status" value="1"/>
</dbReference>
<evidence type="ECO:0000256" key="5">
    <source>
        <dbReference type="ARBA" id="ARBA00023098"/>
    </source>
</evidence>
<evidence type="ECO:0000313" key="10">
    <source>
        <dbReference type="EMBL" id="MCQ4838871.1"/>
    </source>
</evidence>
<dbReference type="InterPro" id="IPR050709">
    <property type="entry name" value="Biotin_Carboxyl_Carrier/Decarb"/>
</dbReference>
<dbReference type="CDD" id="cd06850">
    <property type="entry name" value="biotinyl_domain"/>
    <property type="match status" value="1"/>
</dbReference>
<dbReference type="SUPFAM" id="SSF51230">
    <property type="entry name" value="Single hybrid motif"/>
    <property type="match status" value="1"/>
</dbReference>
<evidence type="ECO:0000259" key="9">
    <source>
        <dbReference type="PROSITE" id="PS50968"/>
    </source>
</evidence>
<comment type="function">
    <text evidence="8">This protein is a component of the acetyl coenzyme A carboxylase complex; first, biotin carboxylase catalyzes the carboxylation of the carrier protein and then the transcarboxylase transfers the carboxyl group to form malonyl-CoA.</text>
</comment>
<evidence type="ECO:0000256" key="7">
    <source>
        <dbReference type="ARBA" id="ARBA00023267"/>
    </source>
</evidence>
<evidence type="ECO:0000313" key="11">
    <source>
        <dbReference type="Proteomes" id="UP001524473"/>
    </source>
</evidence>
<dbReference type="InterPro" id="IPR000089">
    <property type="entry name" value="Biotin_lipoyl"/>
</dbReference>
<evidence type="ECO:0000256" key="4">
    <source>
        <dbReference type="ARBA" id="ARBA00022832"/>
    </source>
</evidence>
<dbReference type="InterPro" id="IPR001249">
    <property type="entry name" value="AcCoA_biotinCC"/>
</dbReference>
<dbReference type="NCBIfam" id="TIGR00531">
    <property type="entry name" value="BCCP"/>
    <property type="match status" value="1"/>
</dbReference>
<sequence length="149" mass="15953">MDVKAIESLARIMKENELSLLELSEEGVSLKLERNQGVCYPVPATPEAPVSVVSQFTSAPANVSASAEELEGTLVLSPTVGVFYAAASPDSKPFVEIGDRVKKGDVLCVIEAMKLMNEIPAETDGVIVEICVGNGQVVEYNQPLFRIKS</sequence>
<keyword evidence="10" id="KW-0436">Ligase</keyword>
<feature type="domain" description="Lipoyl-binding" evidence="9">
    <location>
        <begin position="72"/>
        <end position="148"/>
    </location>
</feature>
<evidence type="ECO:0000256" key="1">
    <source>
        <dbReference type="ARBA" id="ARBA00005194"/>
    </source>
</evidence>
<dbReference type="Gene3D" id="2.40.50.100">
    <property type="match status" value="1"/>
</dbReference>
<accession>A0ABT1RW22</accession>
<dbReference type="PROSITE" id="PS00188">
    <property type="entry name" value="BIOTIN"/>
    <property type="match status" value="1"/>
</dbReference>
<comment type="caution">
    <text evidence="10">The sequence shown here is derived from an EMBL/GenBank/DDBJ whole genome shotgun (WGS) entry which is preliminary data.</text>
</comment>
<dbReference type="EMBL" id="JANFZH010000004">
    <property type="protein sequence ID" value="MCQ4838871.1"/>
    <property type="molecule type" value="Genomic_DNA"/>
</dbReference>
<dbReference type="GO" id="GO:0003989">
    <property type="term" value="F:acetyl-CoA carboxylase activity"/>
    <property type="evidence" value="ECO:0007669"/>
    <property type="project" value="UniProtKB-EC"/>
</dbReference>
<keyword evidence="11" id="KW-1185">Reference proteome</keyword>
<dbReference type="InterPro" id="IPR001882">
    <property type="entry name" value="Biotin_BS"/>
</dbReference>
<keyword evidence="7 8" id="KW-0092">Biotin</keyword>
<dbReference type="Proteomes" id="UP001524473">
    <property type="component" value="Unassembled WGS sequence"/>
</dbReference>
<dbReference type="PRINTS" id="PR01071">
    <property type="entry name" value="ACOABIOTINCC"/>
</dbReference>
<keyword evidence="6 8" id="KW-0275">Fatty acid biosynthesis</keyword>
<evidence type="ECO:0000256" key="3">
    <source>
        <dbReference type="ARBA" id="ARBA00022516"/>
    </source>
</evidence>
<proteinExistence type="predicted"/>
<protein>
    <recommendedName>
        <fullName evidence="2 8">Biotin carboxyl carrier protein of acetyl-CoA carboxylase</fullName>
    </recommendedName>
</protein>
<keyword evidence="4 8" id="KW-0276">Fatty acid metabolism</keyword>
<evidence type="ECO:0000256" key="8">
    <source>
        <dbReference type="RuleBase" id="RU364072"/>
    </source>
</evidence>
<evidence type="ECO:0000256" key="6">
    <source>
        <dbReference type="ARBA" id="ARBA00023160"/>
    </source>
</evidence>
<dbReference type="InterPro" id="IPR011053">
    <property type="entry name" value="Single_hybrid_motif"/>
</dbReference>
<name>A0ABT1RW22_9FIRM</name>
<dbReference type="RefSeq" id="WP_256191551.1">
    <property type="nucleotide sequence ID" value="NZ_CAJKKG010000001.1"/>
</dbReference>
<dbReference type="Pfam" id="PF00364">
    <property type="entry name" value="Biotin_lipoyl"/>
    <property type="match status" value="1"/>
</dbReference>
<keyword evidence="3 8" id="KW-0444">Lipid biosynthesis</keyword>
<dbReference type="PANTHER" id="PTHR45266">
    <property type="entry name" value="OXALOACETATE DECARBOXYLASE ALPHA CHAIN"/>
    <property type="match status" value="1"/>
</dbReference>
<gene>
    <name evidence="10" type="primary">accB</name>
    <name evidence="10" type="ORF">NE695_02950</name>
</gene>
<reference evidence="10 11" key="1">
    <citation type="submission" date="2022-06" db="EMBL/GenBank/DDBJ databases">
        <title>Isolation of gut microbiota from human fecal samples.</title>
        <authorList>
            <person name="Pamer E.G."/>
            <person name="Barat B."/>
            <person name="Waligurski E."/>
            <person name="Medina S."/>
            <person name="Paddock L."/>
            <person name="Mostad J."/>
        </authorList>
    </citation>
    <scope>NUCLEOTIDE SEQUENCE [LARGE SCALE GENOMIC DNA]</scope>
    <source>
        <strain evidence="10 11">DFI.9.73</strain>
    </source>
</reference>
<dbReference type="PROSITE" id="PS50968">
    <property type="entry name" value="BIOTINYL_LIPOYL"/>
    <property type="match status" value="1"/>
</dbReference>
<comment type="pathway">
    <text evidence="1 8">Lipid metabolism; fatty acid biosynthesis.</text>
</comment>